<keyword evidence="6 7" id="KW-0472">Membrane</keyword>
<dbReference type="InterPro" id="IPR003856">
    <property type="entry name" value="LPS_length_determ_N"/>
</dbReference>
<dbReference type="GO" id="GO:0005886">
    <property type="term" value="C:plasma membrane"/>
    <property type="evidence" value="ECO:0007669"/>
    <property type="project" value="UniProtKB-SubCell"/>
</dbReference>
<evidence type="ECO:0000256" key="3">
    <source>
        <dbReference type="ARBA" id="ARBA00022475"/>
    </source>
</evidence>
<evidence type="ECO:0000256" key="1">
    <source>
        <dbReference type="ARBA" id="ARBA00004651"/>
    </source>
</evidence>
<reference evidence="9 10" key="1">
    <citation type="submission" date="2019-10" db="EMBL/GenBank/DDBJ databases">
        <title>The Genome Sequence of Clostridium tarantellae Isolated from Fish Brain.</title>
        <authorList>
            <person name="Bano L."/>
            <person name="Kiel M."/>
            <person name="Sales G."/>
            <person name="Doxey A.C."/>
            <person name="Mansfield M.J."/>
            <person name="Schiavone M."/>
            <person name="Rossetto O."/>
            <person name="Pirazzini M."/>
            <person name="Dobrindt U."/>
            <person name="Montecucco C."/>
        </authorList>
    </citation>
    <scope>NUCLEOTIDE SEQUENCE [LARGE SCALE GENOMIC DNA]</scope>
    <source>
        <strain evidence="9 10">DSM 3997</strain>
    </source>
</reference>
<evidence type="ECO:0000313" key="9">
    <source>
        <dbReference type="EMBL" id="MPQ44725.1"/>
    </source>
</evidence>
<dbReference type="OrthoDB" id="2360475at2"/>
<feature type="transmembrane region" description="Helical" evidence="7">
    <location>
        <begin position="172"/>
        <end position="194"/>
    </location>
</feature>
<accession>A0A6I1MMW5</accession>
<keyword evidence="3" id="KW-1003">Cell membrane</keyword>
<name>A0A6I1MMW5_9CLOT</name>
<comment type="similarity">
    <text evidence="2">Belongs to the CpsC/CapA family.</text>
</comment>
<keyword evidence="10" id="KW-1185">Reference proteome</keyword>
<evidence type="ECO:0000256" key="5">
    <source>
        <dbReference type="ARBA" id="ARBA00022989"/>
    </source>
</evidence>
<evidence type="ECO:0000256" key="7">
    <source>
        <dbReference type="SAM" id="Phobius"/>
    </source>
</evidence>
<dbReference type="EMBL" id="WHJC01000294">
    <property type="protein sequence ID" value="MPQ44725.1"/>
    <property type="molecule type" value="Genomic_DNA"/>
</dbReference>
<evidence type="ECO:0000313" key="10">
    <source>
        <dbReference type="Proteomes" id="UP000430345"/>
    </source>
</evidence>
<comment type="subcellular location">
    <subcellularLocation>
        <location evidence="1">Cell membrane</location>
        <topology evidence="1">Multi-pass membrane protein</topology>
    </subcellularLocation>
</comment>
<protein>
    <recommendedName>
        <fullName evidence="8">Polysaccharide chain length determinant N-terminal domain-containing protein</fullName>
    </recommendedName>
</protein>
<dbReference type="GO" id="GO:0004713">
    <property type="term" value="F:protein tyrosine kinase activity"/>
    <property type="evidence" value="ECO:0007669"/>
    <property type="project" value="TreeGrafter"/>
</dbReference>
<gene>
    <name evidence="9" type="ORF">GBZ86_13360</name>
</gene>
<dbReference type="PANTHER" id="PTHR32309:SF13">
    <property type="entry name" value="FERRIC ENTEROBACTIN TRANSPORT PROTEIN FEPE"/>
    <property type="match status" value="1"/>
</dbReference>
<comment type="caution">
    <text evidence="9">The sequence shown here is derived from an EMBL/GenBank/DDBJ whole genome shotgun (WGS) entry which is preliminary data.</text>
</comment>
<feature type="transmembrane region" description="Helical" evidence="7">
    <location>
        <begin position="21"/>
        <end position="40"/>
    </location>
</feature>
<evidence type="ECO:0000259" key="8">
    <source>
        <dbReference type="Pfam" id="PF02706"/>
    </source>
</evidence>
<evidence type="ECO:0000256" key="6">
    <source>
        <dbReference type="ARBA" id="ARBA00023136"/>
    </source>
</evidence>
<dbReference type="AlphaFoldDB" id="A0A6I1MMW5"/>
<sequence length="221" mass="24921">MEEKTLNINEILYSIRKRFKIVAFCTGIIIVIFTIIAFKFQKPKYYATTRVFVGKYEESKLYTSNELDSYKQLMATYMDLVKTEDIIAKALKENESDKTAGEVLGSLQLVASDVSPTMRIKVAGKSEEDASKTVRIVLTAFDKVTKELLSSAKIGVIDSTKTFTVKPNKFKFSLIGFILGIVLSLAIVFVLDYFDNTVKSKKDLEAMLELPIIGTIPREHF</sequence>
<evidence type="ECO:0000256" key="2">
    <source>
        <dbReference type="ARBA" id="ARBA00006683"/>
    </source>
</evidence>
<dbReference type="PANTHER" id="PTHR32309">
    <property type="entry name" value="TYROSINE-PROTEIN KINASE"/>
    <property type="match status" value="1"/>
</dbReference>
<dbReference type="InterPro" id="IPR050445">
    <property type="entry name" value="Bact_polysacc_biosynth/exp"/>
</dbReference>
<feature type="domain" description="Polysaccharide chain length determinant N-terminal" evidence="8">
    <location>
        <begin position="5"/>
        <end position="93"/>
    </location>
</feature>
<dbReference type="Proteomes" id="UP000430345">
    <property type="component" value="Unassembled WGS sequence"/>
</dbReference>
<keyword evidence="4 7" id="KW-0812">Transmembrane</keyword>
<dbReference type="Pfam" id="PF02706">
    <property type="entry name" value="Wzz"/>
    <property type="match status" value="1"/>
</dbReference>
<dbReference type="RefSeq" id="WP_152891435.1">
    <property type="nucleotide sequence ID" value="NZ_WHJC01000294.1"/>
</dbReference>
<proteinExistence type="inferred from homology"/>
<keyword evidence="5 7" id="KW-1133">Transmembrane helix</keyword>
<organism evidence="9 10">
    <name type="scientific">Clostridium tarantellae</name>
    <dbReference type="NCBI Taxonomy" id="39493"/>
    <lineage>
        <taxon>Bacteria</taxon>
        <taxon>Bacillati</taxon>
        <taxon>Bacillota</taxon>
        <taxon>Clostridia</taxon>
        <taxon>Eubacteriales</taxon>
        <taxon>Clostridiaceae</taxon>
        <taxon>Clostridium</taxon>
    </lineage>
</organism>
<evidence type="ECO:0000256" key="4">
    <source>
        <dbReference type="ARBA" id="ARBA00022692"/>
    </source>
</evidence>